<evidence type="ECO:0000256" key="6">
    <source>
        <dbReference type="SAM" id="MobiDB-lite"/>
    </source>
</evidence>
<organism evidence="8 9">
    <name type="scientific">Coregonus suidteri</name>
    <dbReference type="NCBI Taxonomy" id="861788"/>
    <lineage>
        <taxon>Eukaryota</taxon>
        <taxon>Metazoa</taxon>
        <taxon>Chordata</taxon>
        <taxon>Craniata</taxon>
        <taxon>Vertebrata</taxon>
        <taxon>Euteleostomi</taxon>
        <taxon>Actinopterygii</taxon>
        <taxon>Neopterygii</taxon>
        <taxon>Teleostei</taxon>
        <taxon>Protacanthopterygii</taxon>
        <taxon>Salmoniformes</taxon>
        <taxon>Salmonidae</taxon>
        <taxon>Coregoninae</taxon>
        <taxon>Coregonus</taxon>
    </lineage>
</organism>
<feature type="region of interest" description="Disordered" evidence="6">
    <location>
        <begin position="180"/>
        <end position="203"/>
    </location>
</feature>
<dbReference type="PANTHER" id="PTHR15146:SF7">
    <property type="entry name" value="G PROTEIN-COUPLED RECEPTOR 137"/>
    <property type="match status" value="1"/>
</dbReference>
<evidence type="ECO:0000313" key="8">
    <source>
        <dbReference type="EMBL" id="KAK6297973.1"/>
    </source>
</evidence>
<evidence type="ECO:0000313" key="9">
    <source>
        <dbReference type="Proteomes" id="UP001356427"/>
    </source>
</evidence>
<keyword evidence="3 7" id="KW-1133">Transmembrane helix</keyword>
<feature type="transmembrane region" description="Helical" evidence="7">
    <location>
        <begin position="69"/>
        <end position="89"/>
    </location>
</feature>
<name>A0AAN8KUA9_9TELE</name>
<dbReference type="InterPro" id="IPR029723">
    <property type="entry name" value="GPR137"/>
</dbReference>
<dbReference type="AlphaFoldDB" id="A0AAN8KUA9"/>
<evidence type="ECO:0000256" key="1">
    <source>
        <dbReference type="ARBA" id="ARBA00004155"/>
    </source>
</evidence>
<keyword evidence="5" id="KW-0458">Lysosome</keyword>
<keyword evidence="2 7" id="KW-0812">Transmembrane</keyword>
<dbReference type="GO" id="GO:0005765">
    <property type="term" value="C:lysosomal membrane"/>
    <property type="evidence" value="ECO:0007669"/>
    <property type="project" value="UniProtKB-SubCell"/>
</dbReference>
<accession>A0AAN8KUA9</accession>
<dbReference type="GO" id="GO:1904263">
    <property type="term" value="P:positive regulation of TORC1 signaling"/>
    <property type="evidence" value="ECO:0007669"/>
    <property type="project" value="TreeGrafter"/>
</dbReference>
<comment type="caution">
    <text evidence="8">The sequence shown here is derived from an EMBL/GenBank/DDBJ whole genome shotgun (WGS) entry which is preliminary data.</text>
</comment>
<evidence type="ECO:0000256" key="2">
    <source>
        <dbReference type="ARBA" id="ARBA00022692"/>
    </source>
</evidence>
<reference evidence="8 9" key="1">
    <citation type="submission" date="2021-04" db="EMBL/GenBank/DDBJ databases">
        <authorList>
            <person name="De Guttry C."/>
            <person name="Zahm M."/>
            <person name="Klopp C."/>
            <person name="Cabau C."/>
            <person name="Louis A."/>
            <person name="Berthelot C."/>
            <person name="Parey E."/>
            <person name="Roest Crollius H."/>
            <person name="Montfort J."/>
            <person name="Robinson-Rechavi M."/>
            <person name="Bucao C."/>
            <person name="Bouchez O."/>
            <person name="Gislard M."/>
            <person name="Lluch J."/>
            <person name="Milhes M."/>
            <person name="Lampietro C."/>
            <person name="Lopez Roques C."/>
            <person name="Donnadieu C."/>
            <person name="Braasch I."/>
            <person name="Desvignes T."/>
            <person name="Postlethwait J."/>
            <person name="Bobe J."/>
            <person name="Wedekind C."/>
            <person name="Guiguen Y."/>
        </authorList>
    </citation>
    <scope>NUCLEOTIDE SEQUENCE [LARGE SCALE GENOMIC DNA]</scope>
    <source>
        <strain evidence="8">Cs_M1</strain>
        <tissue evidence="8">Blood</tissue>
    </source>
</reference>
<sequence>MEAPVTPTPLPSNSTLPTPFPLHRAVAPAVRLGFTVLYTALYGSLFLVVYVRLWLLLLCRHKRWSYQSVFLFLCLLCSPSTSITAWKPITWPQCFTGSSTASLSVCSSSPLSLINLYFTQVLLNVIEKYSPNTEPSNGLCWARCLYATLSAALLLLLTRHSPSTSPYLHSKLVWIHQGDDTSSSASNPPDQNQHHTFYSTPQN</sequence>
<evidence type="ECO:0000256" key="3">
    <source>
        <dbReference type="ARBA" id="ARBA00022989"/>
    </source>
</evidence>
<dbReference type="PANTHER" id="PTHR15146">
    <property type="entry name" value="INTEGRAL MEMBRANE PROTEIN GPR137"/>
    <property type="match status" value="1"/>
</dbReference>
<proteinExistence type="predicted"/>
<evidence type="ECO:0000256" key="5">
    <source>
        <dbReference type="ARBA" id="ARBA00023228"/>
    </source>
</evidence>
<keyword evidence="4 7" id="KW-0472">Membrane</keyword>
<protein>
    <submittedName>
        <fullName evidence="8">Uncharacterized protein</fullName>
    </submittedName>
</protein>
<gene>
    <name evidence="8" type="ORF">J4Q44_G00310280</name>
</gene>
<keyword evidence="9" id="KW-1185">Reference proteome</keyword>
<evidence type="ECO:0000256" key="4">
    <source>
        <dbReference type="ARBA" id="ARBA00023136"/>
    </source>
</evidence>
<feature type="transmembrane region" description="Helical" evidence="7">
    <location>
        <begin position="36"/>
        <end position="57"/>
    </location>
</feature>
<comment type="subcellular location">
    <subcellularLocation>
        <location evidence="1">Lysosome membrane</location>
        <topology evidence="1">Multi-pass membrane protein</topology>
    </subcellularLocation>
</comment>
<dbReference type="Proteomes" id="UP001356427">
    <property type="component" value="Unassembled WGS sequence"/>
</dbReference>
<dbReference type="EMBL" id="JAGTTL010000030">
    <property type="protein sequence ID" value="KAK6297973.1"/>
    <property type="molecule type" value="Genomic_DNA"/>
</dbReference>
<evidence type="ECO:0000256" key="7">
    <source>
        <dbReference type="SAM" id="Phobius"/>
    </source>
</evidence>